<gene>
    <name evidence="1" type="ORF">EZS27_026891</name>
</gene>
<proteinExistence type="predicted"/>
<name>A0A5J4QS51_9ZZZZ</name>
<protein>
    <submittedName>
        <fullName evidence="1">Uncharacterized protein</fullName>
    </submittedName>
</protein>
<evidence type="ECO:0000313" key="1">
    <source>
        <dbReference type="EMBL" id="KAA6323700.1"/>
    </source>
</evidence>
<organism evidence="1">
    <name type="scientific">termite gut metagenome</name>
    <dbReference type="NCBI Taxonomy" id="433724"/>
    <lineage>
        <taxon>unclassified sequences</taxon>
        <taxon>metagenomes</taxon>
        <taxon>organismal metagenomes</taxon>
    </lineage>
</organism>
<reference evidence="1" key="1">
    <citation type="submission" date="2019-03" db="EMBL/GenBank/DDBJ databases">
        <title>Single cell metagenomics reveals metabolic interactions within the superorganism composed of flagellate Streblomastix strix and complex community of Bacteroidetes bacteria on its surface.</title>
        <authorList>
            <person name="Treitli S.C."/>
            <person name="Kolisko M."/>
            <person name="Husnik F."/>
            <person name="Keeling P."/>
            <person name="Hampl V."/>
        </authorList>
    </citation>
    <scope>NUCLEOTIDE SEQUENCE</scope>
    <source>
        <strain evidence="1">STM</strain>
    </source>
</reference>
<dbReference type="EMBL" id="SNRY01002745">
    <property type="protein sequence ID" value="KAA6323700.1"/>
    <property type="molecule type" value="Genomic_DNA"/>
</dbReference>
<comment type="caution">
    <text evidence="1">The sequence shown here is derived from an EMBL/GenBank/DDBJ whole genome shotgun (WGS) entry which is preliminary data.</text>
</comment>
<dbReference type="AlphaFoldDB" id="A0A5J4QS51"/>
<accession>A0A5J4QS51</accession>
<sequence length="134" mass="15807">MKLTKITFALLLSFMVFSAFSIIKKNKQVYAFGVSVSFMDTIIYYTDIQLLDSIALDKQGFLPHRELYSYQLKNYLENQKNAFNRTCMIYFSTDKIKLNKEAIKLLNGYKKNKDITAERIEVSRFQFKKPEVTR</sequence>